<protein>
    <submittedName>
        <fullName evidence="1">Uncharacterized protein</fullName>
    </submittedName>
</protein>
<name>A0A6J4NH00_9ACTN</name>
<proteinExistence type="predicted"/>
<gene>
    <name evidence="1" type="ORF">AVDCRST_MAG06-1161</name>
</gene>
<dbReference type="AlphaFoldDB" id="A0A6J4NH00"/>
<accession>A0A6J4NH00</accession>
<sequence length="40" mass="4379">MAAGAARPQQYMHLGGTVLQETAWQVRPGRVVLRGDMIGR</sequence>
<organism evidence="1">
    <name type="scientific">uncultured Nocardioides sp</name>
    <dbReference type="NCBI Taxonomy" id="198441"/>
    <lineage>
        <taxon>Bacteria</taxon>
        <taxon>Bacillati</taxon>
        <taxon>Actinomycetota</taxon>
        <taxon>Actinomycetes</taxon>
        <taxon>Propionibacteriales</taxon>
        <taxon>Nocardioidaceae</taxon>
        <taxon>Nocardioides</taxon>
        <taxon>environmental samples</taxon>
    </lineage>
</organism>
<evidence type="ECO:0000313" key="1">
    <source>
        <dbReference type="EMBL" id="CAA9384214.1"/>
    </source>
</evidence>
<reference evidence="1" key="1">
    <citation type="submission" date="2020-02" db="EMBL/GenBank/DDBJ databases">
        <authorList>
            <person name="Meier V. D."/>
        </authorList>
    </citation>
    <scope>NUCLEOTIDE SEQUENCE</scope>
    <source>
        <strain evidence="1">AVDCRST_MAG06</strain>
    </source>
</reference>
<dbReference type="EMBL" id="CADCUP010000078">
    <property type="protein sequence ID" value="CAA9384214.1"/>
    <property type="molecule type" value="Genomic_DNA"/>
</dbReference>